<dbReference type="Proteomes" id="UP000190027">
    <property type="component" value="Unassembled WGS sequence"/>
</dbReference>
<feature type="transmembrane region" description="Helical" evidence="1">
    <location>
        <begin position="89"/>
        <end position="107"/>
    </location>
</feature>
<keyword evidence="1" id="KW-0812">Transmembrane</keyword>
<dbReference type="STRING" id="1121449.SAMN02745704_00072"/>
<feature type="transmembrane region" description="Helical" evidence="1">
    <location>
        <begin position="51"/>
        <end position="69"/>
    </location>
</feature>
<accession>A0A1T4W218</accession>
<evidence type="ECO:0000256" key="1">
    <source>
        <dbReference type="SAM" id="Phobius"/>
    </source>
</evidence>
<evidence type="ECO:0000313" key="2">
    <source>
        <dbReference type="EMBL" id="SKA71098.1"/>
    </source>
</evidence>
<sequence length="155" mass="17272">MTRSPLPRSLSRLFVLLVAALTVTGLAQMPIFKRYYIADIPGLGWLSDYYFTHMVHYVGAALLLALLGYVSARWLREWSGSMRLTRTGLVRVVLLLGIVGTGALRMYKNQPGVSLEPFTVMLVDWTHLGLVLLLGLAAVWARLMGRRAYAVAGRH</sequence>
<dbReference type="RefSeq" id="WP_078715669.1">
    <property type="nucleotide sequence ID" value="NZ_FUYC01000001.1"/>
</dbReference>
<reference evidence="2 3" key="1">
    <citation type="submission" date="2017-02" db="EMBL/GenBank/DDBJ databases">
        <authorList>
            <person name="Peterson S.W."/>
        </authorList>
    </citation>
    <scope>NUCLEOTIDE SEQUENCE [LARGE SCALE GENOMIC DNA]</scope>
    <source>
        <strain evidence="2 3">DSM 16080</strain>
    </source>
</reference>
<keyword evidence="1" id="KW-1133">Transmembrane helix</keyword>
<keyword evidence="1" id="KW-0472">Membrane</keyword>
<feature type="transmembrane region" description="Helical" evidence="1">
    <location>
        <begin position="127"/>
        <end position="145"/>
    </location>
</feature>
<evidence type="ECO:0000313" key="3">
    <source>
        <dbReference type="Proteomes" id="UP000190027"/>
    </source>
</evidence>
<gene>
    <name evidence="2" type="ORF">SAMN02745704_00072</name>
</gene>
<dbReference type="OrthoDB" id="9787143at2"/>
<keyword evidence="3" id="KW-1185">Reference proteome</keyword>
<organism evidence="2 3">
    <name type="scientific">Paucidesulfovibrio gracilis DSM 16080</name>
    <dbReference type="NCBI Taxonomy" id="1121449"/>
    <lineage>
        <taxon>Bacteria</taxon>
        <taxon>Pseudomonadati</taxon>
        <taxon>Thermodesulfobacteriota</taxon>
        <taxon>Desulfovibrionia</taxon>
        <taxon>Desulfovibrionales</taxon>
        <taxon>Desulfovibrionaceae</taxon>
        <taxon>Paucidesulfovibrio</taxon>
    </lineage>
</organism>
<dbReference type="AlphaFoldDB" id="A0A1T4W218"/>
<name>A0A1T4W218_9BACT</name>
<dbReference type="EMBL" id="FUYC01000001">
    <property type="protein sequence ID" value="SKA71098.1"/>
    <property type="molecule type" value="Genomic_DNA"/>
</dbReference>
<evidence type="ECO:0008006" key="4">
    <source>
        <dbReference type="Google" id="ProtNLM"/>
    </source>
</evidence>
<protein>
    <recommendedName>
        <fullName evidence="4">FeS-binding protein</fullName>
    </recommendedName>
</protein>
<proteinExistence type="predicted"/>